<dbReference type="Proteomes" id="UP001183604">
    <property type="component" value="Unassembled WGS sequence"/>
</dbReference>
<dbReference type="Pfam" id="PF03995">
    <property type="entry name" value="Inhibitor_I36"/>
    <property type="match status" value="1"/>
</dbReference>
<proteinExistence type="predicted"/>
<evidence type="ECO:0000313" key="5">
    <source>
        <dbReference type="Proteomes" id="UP001183604"/>
    </source>
</evidence>
<keyword evidence="1" id="KW-0732">Signal</keyword>
<protein>
    <submittedName>
        <fullName evidence="2">Peptidase inhibitor family I36 protein</fullName>
    </submittedName>
</protein>
<dbReference type="AlphaFoldDB" id="A0A9X3PM29"/>
<comment type="caution">
    <text evidence="2">The sequence shown here is derived from an EMBL/GenBank/DDBJ whole genome shotgun (WGS) entry which is preliminary data.</text>
</comment>
<dbReference type="Gene3D" id="2.60.20.10">
    <property type="entry name" value="Crystallins"/>
    <property type="match status" value="1"/>
</dbReference>
<evidence type="ECO:0000313" key="2">
    <source>
        <dbReference type="EMBL" id="MDA1387954.1"/>
    </source>
</evidence>
<evidence type="ECO:0000313" key="3">
    <source>
        <dbReference type="EMBL" id="MDR7339133.1"/>
    </source>
</evidence>
<sequence>MSSENTTTMKRRLASGAAMAGVAVIAGLGLTAGSAQAESTTEAETRAGGCADNYVCMWEDSNYSGDKWVNWRVGSVGTVYEVDGWDGDNEISSISNESGRTLKLYADDGATGAWICFGPETDVRNLSDLGGGRSFNDQIESFKVVSAC</sequence>
<dbReference type="SUPFAM" id="SSF49695">
    <property type="entry name" value="gamma-Crystallin-like"/>
    <property type="match status" value="1"/>
</dbReference>
<dbReference type="RefSeq" id="WP_270124453.1">
    <property type="nucleotide sequence ID" value="NZ_BAAAOM010000004.1"/>
</dbReference>
<gene>
    <name evidence="3" type="ORF">J2S69_002852</name>
    <name evidence="2" type="ORF">O2L01_23370</name>
</gene>
<reference evidence="3 5" key="2">
    <citation type="submission" date="2023-07" db="EMBL/GenBank/DDBJ databases">
        <title>Sequencing the genomes of 1000 actinobacteria strains.</title>
        <authorList>
            <person name="Klenk H.-P."/>
        </authorList>
    </citation>
    <scope>NUCLEOTIDE SEQUENCE [LARGE SCALE GENOMIC DNA]</scope>
    <source>
        <strain evidence="3 5">DSM 44724</strain>
    </source>
</reference>
<reference evidence="2" key="1">
    <citation type="submission" date="2022-12" db="EMBL/GenBank/DDBJ databases">
        <title>Gycomyces niveus sp.nov., a novel actinomycete isolated from soil in Shouguang.</title>
        <authorList>
            <person name="Yang X."/>
        </authorList>
    </citation>
    <scope>NUCLEOTIDE SEQUENCE</scope>
    <source>
        <strain evidence="2">DSM 44724</strain>
    </source>
</reference>
<dbReference type="EMBL" id="JAVDYD010000001">
    <property type="protein sequence ID" value="MDR7339133.1"/>
    <property type="molecule type" value="Genomic_DNA"/>
</dbReference>
<dbReference type="Proteomes" id="UP001145799">
    <property type="component" value="Unassembled WGS sequence"/>
</dbReference>
<evidence type="ECO:0000256" key="1">
    <source>
        <dbReference type="SAM" id="SignalP"/>
    </source>
</evidence>
<dbReference type="EMBL" id="JAPZVQ010000021">
    <property type="protein sequence ID" value="MDA1387954.1"/>
    <property type="molecule type" value="Genomic_DNA"/>
</dbReference>
<name>A0A9X3PM29_9ACTN</name>
<feature type="chain" id="PRO_5040990622" evidence="1">
    <location>
        <begin position="38"/>
        <end position="148"/>
    </location>
</feature>
<organism evidence="2 4">
    <name type="scientific">Glycomyces lechevalierae</name>
    <dbReference type="NCBI Taxonomy" id="256034"/>
    <lineage>
        <taxon>Bacteria</taxon>
        <taxon>Bacillati</taxon>
        <taxon>Actinomycetota</taxon>
        <taxon>Actinomycetes</taxon>
        <taxon>Glycomycetales</taxon>
        <taxon>Glycomycetaceae</taxon>
        <taxon>Glycomyces</taxon>
    </lineage>
</organism>
<accession>A0A9X3PM29</accession>
<keyword evidence="5" id="KW-1185">Reference proteome</keyword>
<dbReference type="InterPro" id="IPR011024">
    <property type="entry name" value="G_crystallin-like"/>
</dbReference>
<evidence type="ECO:0000313" key="4">
    <source>
        <dbReference type="Proteomes" id="UP001145799"/>
    </source>
</evidence>
<feature type="signal peptide" evidence="1">
    <location>
        <begin position="1"/>
        <end position="37"/>
    </location>
</feature>